<dbReference type="RefSeq" id="WP_107036957.1">
    <property type="nucleotide sequence ID" value="NZ_CAONOM010000002.1"/>
</dbReference>
<name>A0A2V1IV80_9BACT</name>
<dbReference type="EMBL" id="PUBV01000045">
    <property type="protein sequence ID" value="PWB05916.1"/>
    <property type="molecule type" value="Genomic_DNA"/>
</dbReference>
<evidence type="ECO:0000313" key="2">
    <source>
        <dbReference type="Proteomes" id="UP000244925"/>
    </source>
</evidence>
<dbReference type="AlphaFoldDB" id="A0A2V1IV80"/>
<gene>
    <name evidence="1" type="ORF">C5O25_12005</name>
</gene>
<proteinExistence type="predicted"/>
<keyword evidence="2" id="KW-1185">Reference proteome</keyword>
<evidence type="ECO:0008006" key="3">
    <source>
        <dbReference type="Google" id="ProtNLM"/>
    </source>
</evidence>
<comment type="caution">
    <text evidence="1">The sequence shown here is derived from an EMBL/GenBank/DDBJ whole genome shotgun (WGS) entry which is preliminary data.</text>
</comment>
<accession>A0A2V1IV80</accession>
<organism evidence="1 2">
    <name type="scientific">Paramuribaculum intestinale</name>
    <dbReference type="NCBI Taxonomy" id="2094151"/>
    <lineage>
        <taxon>Bacteria</taxon>
        <taxon>Pseudomonadati</taxon>
        <taxon>Bacteroidota</taxon>
        <taxon>Bacteroidia</taxon>
        <taxon>Bacteroidales</taxon>
        <taxon>Muribaculaceae</taxon>
        <taxon>Paramuribaculum</taxon>
    </lineage>
</organism>
<reference evidence="2" key="1">
    <citation type="submission" date="2018-02" db="EMBL/GenBank/DDBJ databases">
        <authorList>
            <person name="Clavel T."/>
            <person name="Strowig T."/>
        </authorList>
    </citation>
    <scope>NUCLEOTIDE SEQUENCE [LARGE SCALE GENOMIC DNA]</scope>
    <source>
        <strain evidence="2">DSM 100764</strain>
    </source>
</reference>
<protein>
    <recommendedName>
        <fullName evidence="3">RteC protein</fullName>
    </recommendedName>
</protein>
<sequence>MTETAAPPESYGHTSICADVTTNRKEYEALEITLLIEHDLIIELEEGRIHNASKKYREFTKIVAILFHGHHSPDEIRTALILAEDHLTVILEDGDIECAISFKYAEKALNFIRRFLNYHSKAAENTVTDSADVAKTTDKAPVQEFMWKMTFTDLVEMLDALIEMNAVEIPERCRKDFITAVFRLFGVKKSVADFNKARHKLAEKMLDEPETTNKKNPKLKRGTFLPLLHENLEKAWEKRYMDNNPRRRA</sequence>
<evidence type="ECO:0000313" key="1">
    <source>
        <dbReference type="EMBL" id="PWB05916.1"/>
    </source>
</evidence>
<dbReference type="Proteomes" id="UP000244925">
    <property type="component" value="Unassembled WGS sequence"/>
</dbReference>